<evidence type="ECO:0000313" key="4">
    <source>
        <dbReference type="Proteomes" id="UP000672602"/>
    </source>
</evidence>
<sequence length="523" mass="55834">MRAAAAYAAAYAADADADAAAYAAAYAAAAAADVAAAAADVDAAAAAADVDAAAATAAAAAAAAAGAQVWSAVTMDAGWLEVHPEGRLVEQPLWLADVREDDRYKANIPPWVRDALDGLAKSDFMIQTGFDPWIAWYRAIIPNNRGGVPRDHFGEAVTLRIATQPDKWWKRPVSEVNADIAAWLNERPADPDYDRDLETALENLPAQTPAAYRFHWRDDRIKAEPPDPSPGDSPVAQDLLDEVRRKANDLSERLERLNADPHAHRSVRGLLDVLPPGAGELRPGLLLSRARSVEAIATAYAGPDEERELFPGAVSQILDLSETVRDLQGCLPEIREIEAERMALEIDPATVDAIARHLDDIVETAVADDEIVDESAKDALRTITANADQDAPPVVQQRLVADRVLVVRNFLSPLFRLALASSFAAGATDVSREIWEKARPKFVEGAADGLGSMGRPVVVIGVSALVGAFLGPTAGIAAMLAGFCKIDRLVGLLEKRLQNSRPDTDDEPDDDKADNASSGPPVD</sequence>
<name>A0A8J7RXY7_9PROT</name>
<keyword evidence="4" id="KW-1185">Reference proteome</keyword>
<keyword evidence="2" id="KW-0472">Membrane</keyword>
<keyword evidence="2" id="KW-0812">Transmembrane</keyword>
<keyword evidence="2" id="KW-1133">Transmembrane helix</keyword>
<evidence type="ECO:0000313" key="3">
    <source>
        <dbReference type="EMBL" id="MBP5856450.1"/>
    </source>
</evidence>
<feature type="region of interest" description="Disordered" evidence="1">
    <location>
        <begin position="499"/>
        <end position="523"/>
    </location>
</feature>
<reference evidence="3" key="1">
    <citation type="submission" date="2021-04" db="EMBL/GenBank/DDBJ databases">
        <authorList>
            <person name="Zhang D.-C."/>
        </authorList>
    </citation>
    <scope>NUCLEOTIDE SEQUENCE</scope>
    <source>
        <strain evidence="3">CGMCC 1.15697</strain>
    </source>
</reference>
<evidence type="ECO:0000256" key="2">
    <source>
        <dbReference type="SAM" id="Phobius"/>
    </source>
</evidence>
<accession>A0A8J7RXY7</accession>
<dbReference type="EMBL" id="JAGMWN010000002">
    <property type="protein sequence ID" value="MBP5856450.1"/>
    <property type="molecule type" value="Genomic_DNA"/>
</dbReference>
<evidence type="ECO:0000256" key="1">
    <source>
        <dbReference type="SAM" id="MobiDB-lite"/>
    </source>
</evidence>
<comment type="caution">
    <text evidence="3">The sequence shown here is derived from an EMBL/GenBank/DDBJ whole genome shotgun (WGS) entry which is preliminary data.</text>
</comment>
<gene>
    <name evidence="3" type="ORF">KAJ83_05485</name>
</gene>
<proteinExistence type="predicted"/>
<dbReference type="RefSeq" id="WP_210681024.1">
    <property type="nucleotide sequence ID" value="NZ_JAGMWN010000002.1"/>
</dbReference>
<protein>
    <submittedName>
        <fullName evidence="3">Uncharacterized protein</fullName>
    </submittedName>
</protein>
<dbReference type="AlphaFoldDB" id="A0A8J7RXY7"/>
<organism evidence="3 4">
    <name type="scientific">Marivibrio halodurans</name>
    <dbReference type="NCBI Taxonomy" id="2039722"/>
    <lineage>
        <taxon>Bacteria</taxon>
        <taxon>Pseudomonadati</taxon>
        <taxon>Pseudomonadota</taxon>
        <taxon>Alphaproteobacteria</taxon>
        <taxon>Rhodospirillales</taxon>
        <taxon>Rhodospirillaceae</taxon>
        <taxon>Marivibrio</taxon>
    </lineage>
</organism>
<feature type="transmembrane region" description="Helical" evidence="2">
    <location>
        <begin position="457"/>
        <end position="483"/>
    </location>
</feature>
<dbReference type="Proteomes" id="UP000672602">
    <property type="component" value="Unassembled WGS sequence"/>
</dbReference>